<dbReference type="AlphaFoldDB" id="A0A0B7B0I1"/>
<name>A0A0B7B0I1_9EUPU</name>
<reference evidence="1" key="1">
    <citation type="submission" date="2014-12" db="EMBL/GenBank/DDBJ databases">
        <title>Insight into the proteome of Arion vulgaris.</title>
        <authorList>
            <person name="Aradska J."/>
            <person name="Bulat T."/>
            <person name="Smidak R."/>
            <person name="Sarate P."/>
            <person name="Gangsoo J."/>
            <person name="Sialana F."/>
            <person name="Bilban M."/>
            <person name="Lubec G."/>
        </authorList>
    </citation>
    <scope>NUCLEOTIDE SEQUENCE</scope>
    <source>
        <tissue evidence="1">Skin</tissue>
    </source>
</reference>
<proteinExistence type="predicted"/>
<evidence type="ECO:0000313" key="1">
    <source>
        <dbReference type="EMBL" id="CEK85816.1"/>
    </source>
</evidence>
<protein>
    <submittedName>
        <fullName evidence="1">Uncharacterized protein</fullName>
    </submittedName>
</protein>
<accession>A0A0B7B0I1</accession>
<dbReference type="EMBL" id="HACG01038951">
    <property type="protein sequence ID" value="CEK85816.1"/>
    <property type="molecule type" value="Transcribed_RNA"/>
</dbReference>
<sequence>MFHFAGVGMMNRTAECALKSVFQFCPLCRCNFVHVVGEPAVSCSENNLSDICVLIPFLLAMFPVFLKHIISHTVILISYVLDKIHV</sequence>
<gene>
    <name evidence="1" type="primary">ORF150388</name>
</gene>
<organism evidence="1">
    <name type="scientific">Arion vulgaris</name>
    <dbReference type="NCBI Taxonomy" id="1028688"/>
    <lineage>
        <taxon>Eukaryota</taxon>
        <taxon>Metazoa</taxon>
        <taxon>Spiralia</taxon>
        <taxon>Lophotrochozoa</taxon>
        <taxon>Mollusca</taxon>
        <taxon>Gastropoda</taxon>
        <taxon>Heterobranchia</taxon>
        <taxon>Euthyneura</taxon>
        <taxon>Panpulmonata</taxon>
        <taxon>Eupulmonata</taxon>
        <taxon>Stylommatophora</taxon>
        <taxon>Helicina</taxon>
        <taxon>Arionoidea</taxon>
        <taxon>Arionidae</taxon>
        <taxon>Arion</taxon>
    </lineage>
</organism>